<evidence type="ECO:0000313" key="1">
    <source>
        <dbReference type="EMBL" id="ERJ10914.1"/>
    </source>
</evidence>
<name>U2FI67_9MOLU</name>
<accession>U2FI67</accession>
<dbReference type="InParanoid" id="U2FI67"/>
<sequence>MELKDKQYAEHVLKNLFIGSQFDGVRFGVDSKATFIYFTHYTKSEFTHLWINIESAWQIYNHINEAYDKALNTELTEEQQYKLLFSIRREVITDLYLGIESPHLYIVLKSGRVILINGFHDVYECWQAGDGSWFTGTNWLIVATPQNGITVCNLEEYSK</sequence>
<proteinExistence type="predicted"/>
<comment type="caution">
    <text evidence="1">The sequence shown here is derived from an EMBL/GenBank/DDBJ whole genome shotgun (WGS) entry which is preliminary data.</text>
</comment>
<dbReference type="Proteomes" id="UP000005707">
    <property type="component" value="Unassembled WGS sequence"/>
</dbReference>
<dbReference type="EMBL" id="AFNU02000023">
    <property type="protein sequence ID" value="ERJ10914.1"/>
    <property type="molecule type" value="Genomic_DNA"/>
</dbReference>
<reference evidence="1 2" key="1">
    <citation type="journal article" date="2011" name="J. Bacteriol.">
        <title>Genome sequence of Haloplasma contractile, an unusual contractile bacterium from a deep-sea anoxic brine lake.</title>
        <authorList>
            <person name="Antunes A."/>
            <person name="Alam I."/>
            <person name="El Dorry H."/>
            <person name="Siam R."/>
            <person name="Robertson A."/>
            <person name="Bajic V.B."/>
            <person name="Stingl U."/>
        </authorList>
    </citation>
    <scope>NUCLEOTIDE SEQUENCE [LARGE SCALE GENOMIC DNA]</scope>
    <source>
        <strain evidence="1 2">SSD-17B</strain>
    </source>
</reference>
<dbReference type="OrthoDB" id="2352329at2"/>
<evidence type="ECO:0000313" key="2">
    <source>
        <dbReference type="Proteomes" id="UP000005707"/>
    </source>
</evidence>
<protein>
    <submittedName>
        <fullName evidence="1">Uncharacterized protein</fullName>
    </submittedName>
</protein>
<keyword evidence="2" id="KW-1185">Reference proteome</keyword>
<dbReference type="RefSeq" id="WP_008824697.1">
    <property type="nucleotide sequence ID" value="NZ_AFNU02000023.1"/>
</dbReference>
<reference evidence="1 2" key="2">
    <citation type="journal article" date="2013" name="PLoS ONE">
        <title>INDIGO - INtegrated Data Warehouse of MIcrobial GenOmes with Examples from the Red Sea Extremophiles.</title>
        <authorList>
            <person name="Alam I."/>
            <person name="Antunes A."/>
            <person name="Kamau A.A."/>
            <person name="Ba Alawi W."/>
            <person name="Kalkatawi M."/>
            <person name="Stingl U."/>
            <person name="Bajic V.B."/>
        </authorList>
    </citation>
    <scope>NUCLEOTIDE SEQUENCE [LARGE SCALE GENOMIC DNA]</scope>
    <source>
        <strain evidence="1 2">SSD-17B</strain>
    </source>
</reference>
<organism evidence="1 2">
    <name type="scientific">Haloplasma contractile SSD-17B</name>
    <dbReference type="NCBI Taxonomy" id="1033810"/>
    <lineage>
        <taxon>Bacteria</taxon>
        <taxon>Bacillati</taxon>
        <taxon>Mycoplasmatota</taxon>
        <taxon>Mollicutes</taxon>
        <taxon>Haloplasmatales</taxon>
        <taxon>Haloplasmataceae</taxon>
        <taxon>Haloplasma</taxon>
    </lineage>
</organism>
<dbReference type="eggNOG" id="ENOG5032SS4">
    <property type="taxonomic scope" value="Bacteria"/>
</dbReference>
<gene>
    <name evidence="1" type="ORF">HLPCO_003078</name>
</gene>
<dbReference type="AlphaFoldDB" id="U2FI67"/>